<evidence type="ECO:0000313" key="2">
    <source>
        <dbReference type="Proteomes" id="UP001244295"/>
    </source>
</evidence>
<protein>
    <recommendedName>
        <fullName evidence="3">Lipoprotein</fullName>
    </recommendedName>
</protein>
<gene>
    <name evidence="1" type="ORF">J2W25_006313</name>
</gene>
<dbReference type="PROSITE" id="PS51257">
    <property type="entry name" value="PROKAR_LIPOPROTEIN"/>
    <property type="match status" value="1"/>
</dbReference>
<evidence type="ECO:0008006" key="3">
    <source>
        <dbReference type="Google" id="ProtNLM"/>
    </source>
</evidence>
<name>A0AAW8E634_9BURK</name>
<dbReference type="RefSeq" id="WP_307588150.1">
    <property type="nucleotide sequence ID" value="NZ_CP170558.1"/>
</dbReference>
<accession>A0AAW8E634</accession>
<dbReference type="Proteomes" id="UP001244295">
    <property type="component" value="Unassembled WGS sequence"/>
</dbReference>
<sequence length="245" mass="25900">MFKRIGSAVVLVATLLLGACVGPVPKIDAPLERLVEIKSIAVVKVPEPKTYTVFNMGHPGMAFGLIGGLVAAADQSSKQDTLSAAYKAQGTAINTLLVKQLATRLEAQGYAVTEQDAPWVEANGGYTLAFDKLESPADAILVVSPTMVGFVSPPRVGVYLPTITSVVVLLGKDKTKPIYRGYHSAGWKPLAEGWRNTEAKTTFPDFAALMADTKASASRLEKSASDIADSVAQDLKRVQKTAAAP</sequence>
<reference evidence="1" key="1">
    <citation type="submission" date="2023-07" db="EMBL/GenBank/DDBJ databases">
        <title>Sorghum-associated microbial communities from plants grown in Nebraska, USA.</title>
        <authorList>
            <person name="Schachtman D."/>
        </authorList>
    </citation>
    <scope>NUCLEOTIDE SEQUENCE</scope>
    <source>
        <strain evidence="1">DS2795</strain>
    </source>
</reference>
<evidence type="ECO:0000313" key="1">
    <source>
        <dbReference type="EMBL" id="MDP9927262.1"/>
    </source>
</evidence>
<dbReference type="EMBL" id="JAUSRR010000014">
    <property type="protein sequence ID" value="MDP9927262.1"/>
    <property type="molecule type" value="Genomic_DNA"/>
</dbReference>
<dbReference type="AlphaFoldDB" id="A0AAW8E634"/>
<comment type="caution">
    <text evidence="1">The sequence shown here is derived from an EMBL/GenBank/DDBJ whole genome shotgun (WGS) entry which is preliminary data.</text>
</comment>
<organism evidence="1 2">
    <name type="scientific">Variovorax boronicumulans</name>
    <dbReference type="NCBI Taxonomy" id="436515"/>
    <lineage>
        <taxon>Bacteria</taxon>
        <taxon>Pseudomonadati</taxon>
        <taxon>Pseudomonadota</taxon>
        <taxon>Betaproteobacteria</taxon>
        <taxon>Burkholderiales</taxon>
        <taxon>Comamonadaceae</taxon>
        <taxon>Variovorax</taxon>
    </lineage>
</organism>
<proteinExistence type="predicted"/>